<keyword evidence="2" id="KW-1185">Reference proteome</keyword>
<sequence length="383" mass="44233">MDTSDYFAQLRSQLAAFTFLNGDGLTVSRLGISITLFFKQGYTQEKKQRILACYRRFREEFGPYLRFHRHSLNGLKKYSPENITKVEEGILNQKKNQLSTWDISDAKNLYEAPRYLMHYLDSREIDGDDSSSYLSLVLPWDYLKEQEGMTRFMAWLDFLCEQLEPDSGDCGYCLVLPRDYHDYFPLEYQLAQRYPALQVNSAVHTAKLQYGHSIRGINWITLLSKRFVNRLGGEFWIRHVLARHLYPDVVITPYSNGLMIRAGQYPDLTPLPGSVPESYFAINQLIRPIRVIPREGHSLHFYGEGHFNSTSTLAWYARYDRGPLQVTPLRGNHPALVGGIWRTDSLPGQQYFFAQGATAFDVEGAETGTTVWHLIRETENITE</sequence>
<organism evidence="1 2">
    <name type="scientific">Photorhabdus luminescens</name>
    <name type="common">Xenorhabdus luminescens</name>
    <dbReference type="NCBI Taxonomy" id="29488"/>
    <lineage>
        <taxon>Bacteria</taxon>
        <taxon>Pseudomonadati</taxon>
        <taxon>Pseudomonadota</taxon>
        <taxon>Gammaproteobacteria</taxon>
        <taxon>Enterobacterales</taxon>
        <taxon>Morganellaceae</taxon>
        <taxon>Photorhabdus</taxon>
    </lineage>
</organism>
<dbReference type="AlphaFoldDB" id="A0A1G5PVM6"/>
<name>A0A1G5PVM6_PHOLU</name>
<evidence type="ECO:0000313" key="1">
    <source>
        <dbReference type="EMBL" id="SCZ53624.1"/>
    </source>
</evidence>
<evidence type="ECO:0000313" key="2">
    <source>
        <dbReference type="Proteomes" id="UP000183223"/>
    </source>
</evidence>
<dbReference type="InterPro" id="IPR021815">
    <property type="entry name" value="TsiV"/>
</dbReference>
<gene>
    <name evidence="1" type="ORF">SAMN02982990_00431</name>
</gene>
<evidence type="ECO:0008006" key="3">
    <source>
        <dbReference type="Google" id="ProtNLM"/>
    </source>
</evidence>
<dbReference type="STRING" id="29488.KS18_20055"/>
<dbReference type="Proteomes" id="UP000183223">
    <property type="component" value="Unassembled WGS sequence"/>
</dbReference>
<dbReference type="OrthoDB" id="8986326at2"/>
<reference evidence="2" key="1">
    <citation type="submission" date="2016-10" db="EMBL/GenBank/DDBJ databases">
        <authorList>
            <person name="Varghese N."/>
            <person name="Submissions S."/>
        </authorList>
    </citation>
    <scope>NUCLEOTIDE SEQUENCE [LARGE SCALE GENOMIC DNA]</scope>
    <source>
        <strain evidence="2">ATCC 29999</strain>
    </source>
</reference>
<dbReference type="EMBL" id="FMWJ01000002">
    <property type="protein sequence ID" value="SCZ53624.1"/>
    <property type="molecule type" value="Genomic_DNA"/>
</dbReference>
<dbReference type="Pfam" id="PF11876">
    <property type="entry name" value="TsiV"/>
    <property type="match status" value="1"/>
</dbReference>
<dbReference type="RefSeq" id="WP_049582614.1">
    <property type="nucleotide sequence ID" value="NZ_CAWQXX010000034.1"/>
</dbReference>
<dbReference type="GeneID" id="45655611"/>
<protein>
    <recommendedName>
        <fullName evidence="3">DUF3396 domain-containing protein</fullName>
    </recommendedName>
</protein>
<accession>A0A1G5PVM6</accession>
<proteinExistence type="predicted"/>